<reference evidence="1 2" key="1">
    <citation type="submission" date="2020-03" db="EMBL/GenBank/DDBJ databases">
        <title>Screen low temperature-resistant strains for efficient degradation of petroleum hydrocarbons under the low temperature.</title>
        <authorList>
            <person name="Wang Y."/>
            <person name="Chen J."/>
        </authorList>
    </citation>
    <scope>NUCLEOTIDE SEQUENCE [LARGE SCALE GENOMIC DNA]</scope>
    <source>
        <strain evidence="1 2">KB1</strain>
    </source>
</reference>
<proteinExistence type="predicted"/>
<dbReference type="AlphaFoldDB" id="A0A6G9CZG7"/>
<evidence type="ECO:0000313" key="1">
    <source>
        <dbReference type="EMBL" id="QIP41991.1"/>
    </source>
</evidence>
<gene>
    <name evidence="1" type="ORF">G9444_4748</name>
</gene>
<protein>
    <submittedName>
        <fullName evidence="1">Uncharacterized protein</fullName>
    </submittedName>
</protein>
<dbReference type="EMBL" id="CP050124">
    <property type="protein sequence ID" value="QIP41991.1"/>
    <property type="molecule type" value="Genomic_DNA"/>
</dbReference>
<evidence type="ECO:0000313" key="2">
    <source>
        <dbReference type="Proteomes" id="UP000502345"/>
    </source>
</evidence>
<sequence>MSKAANANVYALVIHCRSTVVARSSRARVGIAVLRMVLSIVTTTRDVQRAPSAAHRRRSVGSREFIMSLRM</sequence>
<dbReference type="Proteomes" id="UP000502345">
    <property type="component" value="Chromosome"/>
</dbReference>
<name>A0A6G9CZG7_RHOER</name>
<organism evidence="1 2">
    <name type="scientific">Rhodococcus erythropolis</name>
    <name type="common">Arthrobacter picolinophilus</name>
    <dbReference type="NCBI Taxonomy" id="1833"/>
    <lineage>
        <taxon>Bacteria</taxon>
        <taxon>Bacillati</taxon>
        <taxon>Actinomycetota</taxon>
        <taxon>Actinomycetes</taxon>
        <taxon>Mycobacteriales</taxon>
        <taxon>Nocardiaceae</taxon>
        <taxon>Rhodococcus</taxon>
        <taxon>Rhodococcus erythropolis group</taxon>
    </lineage>
</organism>
<accession>A0A6G9CZG7</accession>